<keyword evidence="3" id="KW-0624">Polysaccharide degradation</keyword>
<keyword evidence="4" id="KW-0479">Metal-binding</keyword>
<dbReference type="InterPro" id="IPR011118">
    <property type="entry name" value="Tannase/feruloyl_esterase"/>
</dbReference>
<dbReference type="GO" id="GO:0046872">
    <property type="term" value="F:metal ion binding"/>
    <property type="evidence" value="ECO:0007669"/>
    <property type="project" value="UniProtKB-KW"/>
</dbReference>
<dbReference type="PANTHER" id="PTHR33938:SF15">
    <property type="entry name" value="FERULOYL ESTERASE B-RELATED"/>
    <property type="match status" value="1"/>
</dbReference>
<organism evidence="11 12">
    <name type="scientific">Diaporthe helianthi</name>
    <dbReference type="NCBI Taxonomy" id="158607"/>
    <lineage>
        <taxon>Eukaryota</taxon>
        <taxon>Fungi</taxon>
        <taxon>Dikarya</taxon>
        <taxon>Ascomycota</taxon>
        <taxon>Pezizomycotina</taxon>
        <taxon>Sordariomycetes</taxon>
        <taxon>Sordariomycetidae</taxon>
        <taxon>Diaporthales</taxon>
        <taxon>Diaporthaceae</taxon>
        <taxon>Diaporthe</taxon>
    </lineage>
</organism>
<dbReference type="PANTHER" id="PTHR33938">
    <property type="entry name" value="FERULOYL ESTERASE B-RELATED"/>
    <property type="match status" value="1"/>
</dbReference>
<evidence type="ECO:0000256" key="6">
    <source>
        <dbReference type="ARBA" id="ARBA00022801"/>
    </source>
</evidence>
<evidence type="ECO:0000313" key="11">
    <source>
        <dbReference type="EMBL" id="POS70646.1"/>
    </source>
</evidence>
<keyword evidence="3" id="KW-0119">Carbohydrate metabolism</keyword>
<feature type="chain" id="PRO_5015023050" description="Carboxylic ester hydrolase" evidence="10">
    <location>
        <begin position="23"/>
        <end position="542"/>
    </location>
</feature>
<dbReference type="Gene3D" id="3.40.50.1820">
    <property type="entry name" value="alpha/beta hydrolase"/>
    <property type="match status" value="1"/>
</dbReference>
<evidence type="ECO:0000256" key="4">
    <source>
        <dbReference type="ARBA" id="ARBA00022723"/>
    </source>
</evidence>
<evidence type="ECO:0000256" key="10">
    <source>
        <dbReference type="RuleBase" id="RU361238"/>
    </source>
</evidence>
<keyword evidence="8" id="KW-1015">Disulfide bond</keyword>
<dbReference type="GO" id="GO:0045493">
    <property type="term" value="P:xylan catabolic process"/>
    <property type="evidence" value="ECO:0007669"/>
    <property type="project" value="UniProtKB-KW"/>
</dbReference>
<dbReference type="InParanoid" id="A0A2P5HK78"/>
<accession>A0A2P5HK78</accession>
<keyword evidence="2" id="KW-0719">Serine esterase</keyword>
<proteinExistence type="inferred from homology"/>
<evidence type="ECO:0000256" key="9">
    <source>
        <dbReference type="ARBA" id="ARBA00034075"/>
    </source>
</evidence>
<name>A0A2P5HK78_DIAHE</name>
<keyword evidence="6 10" id="KW-0378">Hydrolase</keyword>
<dbReference type="SUPFAM" id="SSF53474">
    <property type="entry name" value="alpha/beta-Hydrolases"/>
    <property type="match status" value="1"/>
</dbReference>
<dbReference type="InterPro" id="IPR029058">
    <property type="entry name" value="AB_hydrolase_fold"/>
</dbReference>
<dbReference type="Pfam" id="PF07519">
    <property type="entry name" value="Tannase"/>
    <property type="match status" value="1"/>
</dbReference>
<comment type="caution">
    <text evidence="11">The sequence shown here is derived from an EMBL/GenBank/DDBJ whole genome shotgun (WGS) entry which is preliminary data.</text>
</comment>
<dbReference type="Proteomes" id="UP000094444">
    <property type="component" value="Unassembled WGS sequence"/>
</dbReference>
<keyword evidence="5 10" id="KW-0732">Signal</keyword>
<evidence type="ECO:0000313" key="12">
    <source>
        <dbReference type="Proteomes" id="UP000094444"/>
    </source>
</evidence>
<feature type="signal peptide" evidence="10">
    <location>
        <begin position="1"/>
        <end position="22"/>
    </location>
</feature>
<dbReference type="EC" id="3.1.1.-" evidence="10"/>
<comment type="catalytic activity">
    <reaction evidence="9">
        <text>feruloyl-polysaccharide + H2O = ferulate + polysaccharide.</text>
        <dbReference type="EC" id="3.1.1.73"/>
    </reaction>
</comment>
<evidence type="ECO:0000256" key="1">
    <source>
        <dbReference type="ARBA" id="ARBA00006249"/>
    </source>
</evidence>
<evidence type="ECO:0000256" key="2">
    <source>
        <dbReference type="ARBA" id="ARBA00022487"/>
    </source>
</evidence>
<gene>
    <name evidence="11" type="ORF">DHEL01_v210958</name>
</gene>
<dbReference type="EMBL" id="MAVT02001548">
    <property type="protein sequence ID" value="POS70646.1"/>
    <property type="molecule type" value="Genomic_DNA"/>
</dbReference>
<sequence length="542" mass="59163">MAFFALVLSILGFRAVCTSASAAFEQQCISFDPFIVGLTNATVTEHVYVESGTNLSLPDNDPSCNSKSQVVPVNLCRVALHIATSGSSGVVAEIWLPESWNGRLVTTGNGGLRGCIDYSAIAYTADNGFASVGTNNGHNGTSAIQFLNNTEVVVDFAWRAVHTGVEAGKMLMQPFYGEPADKSYFLGCSLGGRQAIKAIEMFPDDFDGVVAGSPAVDFVNLYSWRARFYPITGPVDSPDFITPTIWKTTIHEEVLRQCDMIDGVSDGIIEDPMLCHFDPSTLLCGETSNSSACLSSSQIAIVQNVFKTYSWENGTLLYPRMNPGGEIMSADGLYNGQPWALSQNWFRYAVYNNPNWDPAAYTLADARIAADANPGTIRTWPSSLSAFQDRGGKVVMFHGGQDNQITSFNSPRFYDHLAEGMSYTSDQMDEFIRFFRISGMFHCNSGPGAWVVGQQGGSAAQGAFDRESNVLAAVVDWVEQGIAPDTMTGTKFVNDSAAIGVSFQRRHCRWPFRNIYLGGDSKDPQSWECQKVDECQNRLHVV</sequence>
<evidence type="ECO:0000256" key="3">
    <source>
        <dbReference type="ARBA" id="ARBA00022651"/>
    </source>
</evidence>
<keyword evidence="12" id="KW-1185">Reference proteome</keyword>
<comment type="similarity">
    <text evidence="1 10">Belongs to the tannase family.</text>
</comment>
<dbReference type="GO" id="GO:0030600">
    <property type="term" value="F:feruloyl esterase activity"/>
    <property type="evidence" value="ECO:0007669"/>
    <property type="project" value="UniProtKB-EC"/>
</dbReference>
<keyword evidence="3" id="KW-0858">Xylan degradation</keyword>
<keyword evidence="7" id="KW-0106">Calcium</keyword>
<evidence type="ECO:0000256" key="7">
    <source>
        <dbReference type="ARBA" id="ARBA00022837"/>
    </source>
</evidence>
<dbReference type="AlphaFoldDB" id="A0A2P5HK78"/>
<protein>
    <recommendedName>
        <fullName evidence="10">Carboxylic ester hydrolase</fullName>
        <ecNumber evidence="10">3.1.1.-</ecNumber>
    </recommendedName>
</protein>
<evidence type="ECO:0000256" key="5">
    <source>
        <dbReference type="ARBA" id="ARBA00022729"/>
    </source>
</evidence>
<dbReference type="OrthoDB" id="3039123at2759"/>
<evidence type="ECO:0000256" key="8">
    <source>
        <dbReference type="ARBA" id="ARBA00023157"/>
    </source>
</evidence>
<reference evidence="11" key="1">
    <citation type="submission" date="2017-09" db="EMBL/GenBank/DDBJ databases">
        <title>Polyketide synthases of a Diaporthe helianthi virulent isolate.</title>
        <authorList>
            <person name="Baroncelli R."/>
        </authorList>
    </citation>
    <scope>NUCLEOTIDE SEQUENCE [LARGE SCALE GENOMIC DNA]</scope>
    <source>
        <strain evidence="11">7/96</strain>
    </source>
</reference>